<dbReference type="InterPro" id="IPR029016">
    <property type="entry name" value="GAF-like_dom_sf"/>
</dbReference>
<comment type="caution">
    <text evidence="3">The sequence shown here is derived from an EMBL/GenBank/DDBJ whole genome shotgun (WGS) entry which is preliminary data.</text>
</comment>
<gene>
    <name evidence="3" type="ORF">VV01_19800</name>
</gene>
<protein>
    <recommendedName>
        <fullName evidence="2">Sigma-54 factor interaction domain-containing protein</fullName>
    </recommendedName>
</protein>
<evidence type="ECO:0000313" key="3">
    <source>
        <dbReference type="EMBL" id="KNX38870.1"/>
    </source>
</evidence>
<proteinExistence type="predicted"/>
<dbReference type="Proteomes" id="UP000037397">
    <property type="component" value="Unassembled WGS sequence"/>
</dbReference>
<evidence type="ECO:0000313" key="4">
    <source>
        <dbReference type="Proteomes" id="UP000037397"/>
    </source>
</evidence>
<feature type="region of interest" description="Disordered" evidence="1">
    <location>
        <begin position="308"/>
        <end position="332"/>
    </location>
</feature>
<dbReference type="AlphaFoldDB" id="A0A0L6CMI3"/>
<feature type="region of interest" description="Disordered" evidence="1">
    <location>
        <begin position="499"/>
        <end position="540"/>
    </location>
</feature>
<keyword evidence="4" id="KW-1185">Reference proteome</keyword>
<dbReference type="RefSeq" id="WP_050671396.1">
    <property type="nucleotide sequence ID" value="NZ_LAIR01000002.1"/>
</dbReference>
<dbReference type="STRING" id="1631356.VV01_19800"/>
<dbReference type="Gene3D" id="3.30.450.40">
    <property type="match status" value="1"/>
</dbReference>
<dbReference type="GO" id="GO:0006355">
    <property type="term" value="P:regulation of DNA-templated transcription"/>
    <property type="evidence" value="ECO:0007669"/>
    <property type="project" value="InterPro"/>
</dbReference>
<accession>A0A0L6CMI3</accession>
<evidence type="ECO:0000256" key="1">
    <source>
        <dbReference type="SAM" id="MobiDB-lite"/>
    </source>
</evidence>
<dbReference type="EMBL" id="LAIR01000002">
    <property type="protein sequence ID" value="KNX38870.1"/>
    <property type="molecule type" value="Genomic_DNA"/>
</dbReference>
<dbReference type="SUPFAM" id="SSF52540">
    <property type="entry name" value="P-loop containing nucleoside triphosphate hydrolases"/>
    <property type="match status" value="1"/>
</dbReference>
<name>A0A0L6CMI3_9MICO</name>
<reference evidence="4" key="1">
    <citation type="submission" date="2015-03" db="EMBL/GenBank/DDBJ databases">
        <title>Luteipulveratus halotolerans sp. nov., a novel actinobacterium (Dermacoccaceae) from Sarawak, Malaysia.</title>
        <authorList>
            <person name="Juboi H."/>
            <person name="Basik A."/>
            <person name="Shamsul S.S."/>
            <person name="Arnold P."/>
            <person name="Schmitt E.K."/>
            <person name="Sanglier J.-J."/>
            <person name="Yeo T."/>
        </authorList>
    </citation>
    <scope>NUCLEOTIDE SEQUENCE [LARGE SCALE GENOMIC DNA]</scope>
    <source>
        <strain evidence="4">C296001</strain>
    </source>
</reference>
<dbReference type="GO" id="GO:0005524">
    <property type="term" value="F:ATP binding"/>
    <property type="evidence" value="ECO:0007669"/>
    <property type="project" value="InterPro"/>
</dbReference>
<dbReference type="InterPro" id="IPR027417">
    <property type="entry name" value="P-loop_NTPase"/>
</dbReference>
<feature type="domain" description="Sigma-54 factor interaction" evidence="2">
    <location>
        <begin position="335"/>
        <end position="499"/>
    </location>
</feature>
<organism evidence="3 4">
    <name type="scientific">Luteipulveratus halotolerans</name>
    <dbReference type="NCBI Taxonomy" id="1631356"/>
    <lineage>
        <taxon>Bacteria</taxon>
        <taxon>Bacillati</taxon>
        <taxon>Actinomycetota</taxon>
        <taxon>Actinomycetes</taxon>
        <taxon>Micrococcales</taxon>
        <taxon>Dermacoccaceae</taxon>
        <taxon>Luteipulveratus</taxon>
    </lineage>
</organism>
<sequence length="540" mass="57097">MAHGSRDATAGVPAEAVTDARRTFLRSGQVAPEVRAAIQQSWARSARLGVDPDELHADHDATDDADQEVFERIRDVLARAAESFAGEPVSIIFAAPSGRVIHWHCSDPSLARQLEAVSLVPGVAYGEQHVGTNGIGTALELARPTLVVGGEHFNERLSVFACAGAPLHHPVTGALLGVVDITCAADMSNALLLASARSIASQLQDALLAQVSGRDLSLLRDYLTTSQSEAGPVLALGDDLLMLNQSAQDLLNDVDRAALVDRSAESAHDPTPRTFETDLPSGAVARLRYEPTFHHGTTVGGVFRVRLDEGSDGDVPRTPTGRRTSAVPSPALPGVVGSSPAWTGAVTLVRQHLLRQRTVLVQGEPGVGKLALIKAVHYAHNGSLHVRVFDCAVIDDLDRWIERLVDDLDTGVGTMVLQHLERLPVVAVAPVAALLREYAATSSAEGPRWVLATRTHTGRSSAIDALLAPLFEATVELAPLRSRAEDLAPLARTFLEHAAGPSGCGSPRRRSTSSRRCPGRATSPSCSRPCATPYAGTATG</sequence>
<dbReference type="Gene3D" id="3.40.50.300">
    <property type="entry name" value="P-loop containing nucleotide triphosphate hydrolases"/>
    <property type="match status" value="1"/>
</dbReference>
<dbReference type="InterPro" id="IPR002078">
    <property type="entry name" value="Sigma_54_int"/>
</dbReference>
<dbReference type="PROSITE" id="PS50045">
    <property type="entry name" value="SIGMA54_INTERACT_4"/>
    <property type="match status" value="1"/>
</dbReference>
<evidence type="ECO:0000259" key="2">
    <source>
        <dbReference type="PROSITE" id="PS50045"/>
    </source>
</evidence>